<gene>
    <name evidence="1" type="ORF">Aco03nite_098310</name>
</gene>
<evidence type="ECO:0000313" key="2">
    <source>
        <dbReference type="Proteomes" id="UP000612282"/>
    </source>
</evidence>
<evidence type="ECO:0000313" key="1">
    <source>
        <dbReference type="EMBL" id="GID61427.1"/>
    </source>
</evidence>
<dbReference type="EMBL" id="BOMG01000126">
    <property type="protein sequence ID" value="GID61427.1"/>
    <property type="molecule type" value="Genomic_DNA"/>
</dbReference>
<proteinExistence type="predicted"/>
<accession>A0ABQ3XSD8</accession>
<comment type="caution">
    <text evidence="1">The sequence shown here is derived from an EMBL/GenBank/DDBJ whole genome shotgun (WGS) entry which is preliminary data.</text>
</comment>
<organism evidence="1 2">
    <name type="scientific">Actinoplanes couchii</name>
    <dbReference type="NCBI Taxonomy" id="403638"/>
    <lineage>
        <taxon>Bacteria</taxon>
        <taxon>Bacillati</taxon>
        <taxon>Actinomycetota</taxon>
        <taxon>Actinomycetes</taxon>
        <taxon>Micromonosporales</taxon>
        <taxon>Micromonosporaceae</taxon>
        <taxon>Actinoplanes</taxon>
    </lineage>
</organism>
<name>A0ABQ3XSD8_9ACTN</name>
<sequence>MPANEWEIQFRGSLRFHMLQCWMDSFQSAHTRELPGCGVTDAFAEGRDAVWTIYVSRTDAASAADRGRMFVGDEGAVADYERAAVAASDRCLRAAEACAETARRHGVPHLRTAQALVAYFDAYTVLQGYFQATSPLFTSGAEQDLDAVVQARIHDGAAGSLPRYSGHGGLKAVQEASEWWLTLLAARRQRWTPDERDDVLRRHLDRFVETGAIDGHVGADPFESMLRRWAHDETLSTPELETRAMRATKDVRDWLDRRRKAARELSLDEHSVTVAANLDTLGLRRMAIRSATSETTQVAYEAFTRVFALVRDEIDPVDGVRQLSRDEVLALARGEHVALDSARERLRRGLYQIHGAERTTLSGSRADAAIAGCHGRPTVRSMGF</sequence>
<dbReference type="Proteomes" id="UP000612282">
    <property type="component" value="Unassembled WGS sequence"/>
</dbReference>
<reference evidence="1 2" key="1">
    <citation type="submission" date="2021-01" db="EMBL/GenBank/DDBJ databases">
        <title>Whole genome shotgun sequence of Actinoplanes couchii NBRC 106145.</title>
        <authorList>
            <person name="Komaki H."/>
            <person name="Tamura T."/>
        </authorList>
    </citation>
    <scope>NUCLEOTIDE SEQUENCE [LARGE SCALE GENOMIC DNA]</scope>
    <source>
        <strain evidence="1 2">NBRC 106145</strain>
    </source>
</reference>
<keyword evidence="2" id="KW-1185">Reference proteome</keyword>
<protein>
    <submittedName>
        <fullName evidence="1">Uncharacterized protein</fullName>
    </submittedName>
</protein>